<gene>
    <name evidence="4" type="primary">ARMC5</name>
</gene>
<dbReference type="GeneID" id="123032239"/>
<dbReference type="InterPro" id="IPR011989">
    <property type="entry name" value="ARM-like"/>
</dbReference>
<feature type="compositionally biased region" description="Acidic residues" evidence="2">
    <location>
        <begin position="386"/>
        <end position="396"/>
    </location>
</feature>
<dbReference type="InterPro" id="IPR016024">
    <property type="entry name" value="ARM-type_fold"/>
</dbReference>
<feature type="compositionally biased region" description="Polar residues" evidence="2">
    <location>
        <begin position="697"/>
        <end position="707"/>
    </location>
</feature>
<feature type="region of interest" description="Disordered" evidence="2">
    <location>
        <begin position="547"/>
        <end position="567"/>
    </location>
</feature>
<feature type="compositionally biased region" description="Polar residues" evidence="2">
    <location>
        <begin position="637"/>
        <end position="648"/>
    </location>
</feature>
<sequence>MAVPALRGTGGGVTTPTASLGYCLAQLQKGTEPGLGRALLALRTQHIKEAGGIARFRTRGGLAPLLGVLAGAPRPRRTLDLALSILGNCCTEGGSRTQVRELGGIPLLVTILKSLAVESIQNRTARALGNLAVDAENCQAIHEAGAVPPLIQVLTTSQDSECLQSVIRAVRYLADTPAHRLVLAQQGAVRPVAERLASSLDDAALAVAALRALLELTRGCSRDCAEQLSLGGGVVPLVALASHDKRAMRESALAALANLCLQGMLRPAVGNAGGVEVLVGEIRRRQGSGAPLHHLVKALCLLCREAVNRCRVREAGGLELLLSLLRDRCQSTSHARVVLAFVAFFYDEEALEVLQVGGLVPLLVARLAAQGQWRGQEQPLQQRREEEEEEEQEDERDAASFDFPSEGRRGDQATPGEESSSFQRLRSWLLSEGFIASPGDLSPQWSPDTTLSELDTQGSISPNRELQDDSLGPCPAMSGVKTRFRTESPDFLNSPVLDMSLVGQPSASEAANPAEGDGIHPEQGLGPRAFPVLDEPESLHSECVLEMSNSDRSEEQEAAGTNKQQTELVRASQEATLVEGLPGQDVLKWQSLSSSGAMQISEVINSGKGGVKVEQLAWIASETDQNEPRPSNLHLVPTTSIPSKSDQNPPTPRPVAKALITEEVCTVPQKLNVQNLPASPDEYRMPTTCWKRRAKFRSTSEQTTPPQLSRPAGEASSQLLSLALPLSFSPHGGDRELYAPEAPALMLLSRFSQAEDPSRSLVTPVTLQGLLRYITGSPGPSSRCLRLLHRLTCNPSCLEAFVRSYGASLIRAWLILGVSPEQATSAVTAGHEEEGPASLGAGLPDTRRFKEFGETLLMNLCVQAESRFGEGVLHHMLLSGSESDQVACALAIPLICRKESLCRKLLLDHSGLRLLVRALVQDPAPHFVFYASDSLSLLLGSQVQSPARVFSPALKRPRLDSPLPCSYSRLMEEGRADLHFQLDAGISVPALRQAFSGASEVFCAMLSGSFAEARHTTVTLRDVSPDPFLALTHFLHGCRGKPCPVLGMPFPLALAEDIFKVAGQYLLPELQSLVDDALSQDFLCPGTIGEVYCLAERQNRPCLLQRCVAYALQEVAKPTLRAAALAELLRSAGSPSGLVEEVLRVVMESPWGSGSESQLG</sequence>
<feature type="region of interest" description="Disordered" evidence="2">
    <location>
        <begin position="506"/>
        <end position="533"/>
    </location>
</feature>
<evidence type="ECO:0000259" key="3">
    <source>
        <dbReference type="PROSITE" id="PS50097"/>
    </source>
</evidence>
<proteinExistence type="predicted"/>
<name>A0A8D2KRB1_VARKO</name>
<reference evidence="4" key="2">
    <citation type="submission" date="2025-09" db="UniProtKB">
        <authorList>
            <consortium name="Ensembl"/>
        </authorList>
    </citation>
    <scope>IDENTIFICATION</scope>
</reference>
<protein>
    <submittedName>
        <fullName evidence="4">Armadillo repeat containing 5</fullName>
    </submittedName>
</protein>
<dbReference type="CTD" id="79798"/>
<dbReference type="Ensembl" id="ENSVKKT00000001541.1">
    <property type="protein sequence ID" value="ENSVKKP00000001488.1"/>
    <property type="gene ID" value="ENSVKKG00000001234.1"/>
</dbReference>
<feature type="domain" description="BTB" evidence="3">
    <location>
        <begin position="976"/>
        <end position="1036"/>
    </location>
</feature>
<feature type="region of interest" description="Disordered" evidence="2">
    <location>
        <begin position="694"/>
        <end position="714"/>
    </location>
</feature>
<evidence type="ECO:0000313" key="5">
    <source>
        <dbReference type="Proteomes" id="UP000694545"/>
    </source>
</evidence>
<evidence type="ECO:0000256" key="1">
    <source>
        <dbReference type="PROSITE-ProRule" id="PRU00259"/>
    </source>
</evidence>
<dbReference type="InterPro" id="IPR055445">
    <property type="entry name" value="ARM_ARMC5"/>
</dbReference>
<dbReference type="Pfam" id="PF24768">
    <property type="entry name" value="ARM_ARMC5"/>
    <property type="match status" value="1"/>
</dbReference>
<reference evidence="4" key="1">
    <citation type="submission" date="2025-08" db="UniProtKB">
        <authorList>
            <consortium name="Ensembl"/>
        </authorList>
    </citation>
    <scope>IDENTIFICATION</scope>
</reference>
<accession>A0A8D2KRB1</accession>
<dbReference type="OrthoDB" id="6086604at2759"/>
<dbReference type="GO" id="GO:0005829">
    <property type="term" value="C:cytosol"/>
    <property type="evidence" value="ECO:0007669"/>
    <property type="project" value="TreeGrafter"/>
</dbReference>
<evidence type="ECO:0000256" key="2">
    <source>
        <dbReference type="SAM" id="MobiDB-lite"/>
    </source>
</evidence>
<dbReference type="KEGG" id="vko:123032239"/>
<dbReference type="Pfam" id="PF00651">
    <property type="entry name" value="BTB"/>
    <property type="match status" value="1"/>
</dbReference>
<feature type="region of interest" description="Disordered" evidence="2">
    <location>
        <begin position="375"/>
        <end position="422"/>
    </location>
</feature>
<dbReference type="PANTHER" id="PTHR23312:SF8">
    <property type="entry name" value="ARMADILLO REPEAT-CONTAINING PROTEIN 5"/>
    <property type="match status" value="1"/>
</dbReference>
<feature type="repeat" description="ARM" evidence="1">
    <location>
        <begin position="103"/>
        <end position="146"/>
    </location>
</feature>
<evidence type="ECO:0000313" key="4">
    <source>
        <dbReference type="Ensembl" id="ENSVKKP00000001488.1"/>
    </source>
</evidence>
<dbReference type="PROSITE" id="PS50097">
    <property type="entry name" value="BTB"/>
    <property type="match status" value="1"/>
</dbReference>
<dbReference type="RefSeq" id="XP_044303918.1">
    <property type="nucleotide sequence ID" value="XM_044447983.1"/>
</dbReference>
<feature type="compositionally biased region" description="Polar residues" evidence="2">
    <location>
        <begin position="443"/>
        <end position="464"/>
    </location>
</feature>
<dbReference type="OMA" id="NCCTEGG"/>
<dbReference type="GO" id="GO:0009653">
    <property type="term" value="P:anatomical structure morphogenesis"/>
    <property type="evidence" value="ECO:0007669"/>
    <property type="project" value="TreeGrafter"/>
</dbReference>
<dbReference type="Proteomes" id="UP000694545">
    <property type="component" value="Unplaced"/>
</dbReference>
<dbReference type="Gene3D" id="3.30.710.10">
    <property type="entry name" value="Potassium Channel Kv1.1, Chain A"/>
    <property type="match status" value="1"/>
</dbReference>
<dbReference type="PROSITE" id="PS50176">
    <property type="entry name" value="ARM_REPEAT"/>
    <property type="match status" value="1"/>
</dbReference>
<dbReference type="SUPFAM" id="SSF48371">
    <property type="entry name" value="ARM repeat"/>
    <property type="match status" value="1"/>
</dbReference>
<dbReference type="SUPFAM" id="SSF54695">
    <property type="entry name" value="POZ domain"/>
    <property type="match status" value="1"/>
</dbReference>
<dbReference type="AlphaFoldDB" id="A0A8D2KRB1"/>
<dbReference type="SMART" id="SM00185">
    <property type="entry name" value="ARM"/>
    <property type="match status" value="6"/>
</dbReference>
<feature type="region of interest" description="Disordered" evidence="2">
    <location>
        <begin position="439"/>
        <end position="480"/>
    </location>
</feature>
<dbReference type="InterPro" id="IPR000225">
    <property type="entry name" value="Armadillo"/>
</dbReference>
<dbReference type="InterPro" id="IPR000210">
    <property type="entry name" value="BTB/POZ_dom"/>
</dbReference>
<keyword evidence="5" id="KW-1185">Reference proteome</keyword>
<feature type="region of interest" description="Disordered" evidence="2">
    <location>
        <begin position="622"/>
        <end position="654"/>
    </location>
</feature>
<dbReference type="Gene3D" id="1.25.10.10">
    <property type="entry name" value="Leucine-rich Repeat Variant"/>
    <property type="match status" value="1"/>
</dbReference>
<dbReference type="InterPro" id="IPR011333">
    <property type="entry name" value="SKP1/BTB/POZ_sf"/>
</dbReference>
<organism evidence="4 5">
    <name type="scientific">Varanus komodoensis</name>
    <name type="common">Komodo dragon</name>
    <dbReference type="NCBI Taxonomy" id="61221"/>
    <lineage>
        <taxon>Eukaryota</taxon>
        <taxon>Metazoa</taxon>
        <taxon>Chordata</taxon>
        <taxon>Craniata</taxon>
        <taxon>Vertebrata</taxon>
        <taxon>Euteleostomi</taxon>
        <taxon>Lepidosauria</taxon>
        <taxon>Squamata</taxon>
        <taxon>Bifurcata</taxon>
        <taxon>Unidentata</taxon>
        <taxon>Episquamata</taxon>
        <taxon>Toxicofera</taxon>
        <taxon>Anguimorpha</taxon>
        <taxon>Paleoanguimorpha</taxon>
        <taxon>Varanoidea</taxon>
        <taxon>Varanidae</taxon>
        <taxon>Varanus</taxon>
    </lineage>
</organism>
<dbReference type="PANTHER" id="PTHR23312">
    <property type="entry name" value="ARMC5 ARMADILLO REPEAT-CONTAINING -RELATED"/>
    <property type="match status" value="1"/>
</dbReference>